<feature type="region of interest" description="Disordered" evidence="1">
    <location>
        <begin position="1"/>
        <end position="109"/>
    </location>
</feature>
<feature type="compositionally biased region" description="Low complexity" evidence="1">
    <location>
        <begin position="144"/>
        <end position="153"/>
    </location>
</feature>
<gene>
    <name evidence="2" type="ORF">DMC30DRAFT_165622</name>
</gene>
<evidence type="ECO:0000313" key="3">
    <source>
        <dbReference type="Proteomes" id="UP000311382"/>
    </source>
</evidence>
<comment type="caution">
    <text evidence="2">The sequence shown here is derived from an EMBL/GenBank/DDBJ whole genome shotgun (WGS) entry which is preliminary data.</text>
</comment>
<sequence length="299" mass="33005">MLASPWAPHRSAESVQPARPPASESSRRHPAPRFRRGTPKGKPPVQKRRQVRIPGLCKTATRTDTAYPPTDSLSLADPAAGPPPAHLSPRPGHHARQRRAGENAPTTHPCLGLAQARAHQGGPTRLVLPRAQASPAPRRRRRQPLPLLRPSARVSQMARRPRARRKGTPRSHSGRTSRLARARRSAHLSLPRAVTLTCRLADSPNDSDFGPGLLQDLAHLLRNLQTWRVSGPLARALPCRPYLEGRPFPRLNHLELFLAPEVDDCASENDETMITNLALIPSLRESSQRQASRTFLRAS</sequence>
<reference evidence="2 3" key="1">
    <citation type="submission" date="2019-03" db="EMBL/GenBank/DDBJ databases">
        <title>Rhodosporidium diobovatum UCD-FST 08-225 genome sequencing, assembly, and annotation.</title>
        <authorList>
            <person name="Fakankun I.U."/>
            <person name="Fristensky B."/>
            <person name="Levin D.B."/>
        </authorList>
    </citation>
    <scope>NUCLEOTIDE SEQUENCE [LARGE SCALE GENOMIC DNA]</scope>
    <source>
        <strain evidence="2 3">UCD-FST 08-225</strain>
    </source>
</reference>
<evidence type="ECO:0000313" key="2">
    <source>
        <dbReference type="EMBL" id="TNY24381.1"/>
    </source>
</evidence>
<feature type="compositionally biased region" description="Basic residues" evidence="1">
    <location>
        <begin position="28"/>
        <end position="51"/>
    </location>
</feature>
<feature type="compositionally biased region" description="Basic residues" evidence="1">
    <location>
        <begin position="159"/>
        <end position="186"/>
    </location>
</feature>
<proteinExistence type="predicted"/>
<dbReference type="AlphaFoldDB" id="A0A5C5G910"/>
<organism evidence="2 3">
    <name type="scientific">Rhodotorula diobovata</name>
    <dbReference type="NCBI Taxonomy" id="5288"/>
    <lineage>
        <taxon>Eukaryota</taxon>
        <taxon>Fungi</taxon>
        <taxon>Dikarya</taxon>
        <taxon>Basidiomycota</taxon>
        <taxon>Pucciniomycotina</taxon>
        <taxon>Microbotryomycetes</taxon>
        <taxon>Sporidiobolales</taxon>
        <taxon>Sporidiobolaceae</taxon>
        <taxon>Rhodotorula</taxon>
    </lineage>
</organism>
<dbReference type="EMBL" id="SOZI01000003">
    <property type="protein sequence ID" value="TNY24381.1"/>
    <property type="molecule type" value="Genomic_DNA"/>
</dbReference>
<accession>A0A5C5G910</accession>
<protein>
    <submittedName>
        <fullName evidence="2">Uncharacterized protein</fullName>
    </submittedName>
</protein>
<name>A0A5C5G910_9BASI</name>
<evidence type="ECO:0000256" key="1">
    <source>
        <dbReference type="SAM" id="MobiDB-lite"/>
    </source>
</evidence>
<feature type="region of interest" description="Disordered" evidence="1">
    <location>
        <begin position="128"/>
        <end position="186"/>
    </location>
</feature>
<dbReference type="Proteomes" id="UP000311382">
    <property type="component" value="Unassembled WGS sequence"/>
</dbReference>
<keyword evidence="3" id="KW-1185">Reference proteome</keyword>